<evidence type="ECO:0000256" key="2">
    <source>
        <dbReference type="ARBA" id="ARBA00007639"/>
    </source>
</evidence>
<dbReference type="GO" id="GO:0030313">
    <property type="term" value="C:cell envelope"/>
    <property type="evidence" value="ECO:0007669"/>
    <property type="project" value="UniProtKB-SubCell"/>
</dbReference>
<evidence type="ECO:0000259" key="4">
    <source>
        <dbReference type="Pfam" id="PF13407"/>
    </source>
</evidence>
<evidence type="ECO:0000313" key="5">
    <source>
        <dbReference type="EMBL" id="SLM18768.1"/>
    </source>
</evidence>
<evidence type="ECO:0000256" key="1">
    <source>
        <dbReference type="ARBA" id="ARBA00004196"/>
    </source>
</evidence>
<dbReference type="PANTHER" id="PTHR46847:SF1">
    <property type="entry name" value="D-ALLOSE-BINDING PERIPLASMIC PROTEIN-RELATED"/>
    <property type="match status" value="1"/>
</dbReference>
<comment type="subcellular location">
    <subcellularLocation>
        <location evidence="1">Cell envelope</location>
    </subcellularLocation>
</comment>
<dbReference type="CDD" id="cd06316">
    <property type="entry name" value="PBP1_ABC_sugar_binding-like"/>
    <property type="match status" value="1"/>
</dbReference>
<proteinExistence type="inferred from homology"/>
<gene>
    <name evidence="5" type="ORF">SPIRO4BDMA_50283</name>
</gene>
<feature type="domain" description="Periplasmic binding protein" evidence="4">
    <location>
        <begin position="70"/>
        <end position="310"/>
    </location>
</feature>
<organism evidence="5">
    <name type="scientific">uncultured spirochete</name>
    <dbReference type="NCBI Taxonomy" id="156406"/>
    <lineage>
        <taxon>Bacteria</taxon>
        <taxon>Pseudomonadati</taxon>
        <taxon>Spirochaetota</taxon>
        <taxon>Spirochaetia</taxon>
        <taxon>Spirochaetales</taxon>
        <taxon>environmental samples</taxon>
    </lineage>
</organism>
<comment type="similarity">
    <text evidence="2">Belongs to the bacterial solute-binding protein 2 family.</text>
</comment>
<keyword evidence="3" id="KW-0732">Signal</keyword>
<evidence type="ECO:0000256" key="3">
    <source>
        <dbReference type="ARBA" id="ARBA00022729"/>
    </source>
</evidence>
<dbReference type="GO" id="GO:0030246">
    <property type="term" value="F:carbohydrate binding"/>
    <property type="evidence" value="ECO:0007669"/>
    <property type="project" value="UniProtKB-ARBA"/>
</dbReference>
<dbReference type="Pfam" id="PF13407">
    <property type="entry name" value="Peripla_BP_4"/>
    <property type="match status" value="1"/>
</dbReference>
<dbReference type="PANTHER" id="PTHR46847">
    <property type="entry name" value="D-ALLOSE-BINDING PERIPLASMIC PROTEIN-RELATED"/>
    <property type="match status" value="1"/>
</dbReference>
<dbReference type="AlphaFoldDB" id="A0A3P3XR25"/>
<dbReference type="Gene3D" id="3.40.50.2300">
    <property type="match status" value="2"/>
</dbReference>
<sequence length="363" mass="39399">MRRKGLFLLIVLMIMLIGVTNVFGQATKPQDTQTVGPQGEKPTWYSDLKLTDAEKETIRKGHYKAAYLLHTTSDFTNALLAGAKAAFKDLGIDLVVTTDAAMDSTKQKTDVETALALKPDIILTLVIDPVSGAEAFRPAVQRGVKLVFMSNLPVGYVQDRDYVSIVTDDLYGMGKAAAEMLADSMNKKGNVAWLYHDADYYVTNQRDKAFKSVIQSSYPNIKIIAEKGIANPADAESIASALIIQHPEINAFYVPWDTPAEGVVAACRAAKRPDIKVVTLDLGANNGLDMVKSGNVIGIAADLAYQLGYTKAICGAYGLLGKKAPAFVIVPAIKVTKKNIVEGWKQSLNVEPPKEIMDFLSKK</sequence>
<dbReference type="InterPro" id="IPR025997">
    <property type="entry name" value="SBP_2_dom"/>
</dbReference>
<dbReference type="SUPFAM" id="SSF53822">
    <property type="entry name" value="Periplasmic binding protein-like I"/>
    <property type="match status" value="1"/>
</dbReference>
<protein>
    <recommendedName>
        <fullName evidence="4">Periplasmic binding protein domain-containing protein</fullName>
    </recommendedName>
</protein>
<accession>A0A3P3XR25</accession>
<name>A0A3P3XR25_9SPIR</name>
<dbReference type="InterPro" id="IPR028082">
    <property type="entry name" value="Peripla_BP_I"/>
</dbReference>
<reference evidence="5" key="1">
    <citation type="submission" date="2017-02" db="EMBL/GenBank/DDBJ databases">
        <authorList>
            <person name="Regsiter A."/>
            <person name="William W."/>
        </authorList>
    </citation>
    <scope>NUCLEOTIDE SEQUENCE</scope>
    <source>
        <strain evidence="5">BdmA 4</strain>
    </source>
</reference>
<dbReference type="EMBL" id="FWDO01000005">
    <property type="protein sequence ID" value="SLM18768.1"/>
    <property type="molecule type" value="Genomic_DNA"/>
</dbReference>